<dbReference type="Pfam" id="PF03447">
    <property type="entry name" value="NAD_binding_3"/>
    <property type="match status" value="1"/>
</dbReference>
<proteinExistence type="inferred from homology"/>
<sequence>MLPRTAPSLMPERDPKLVSMDLALIGFGNVGRRFVKLLEEQRKVLLRDHHLDCRVIGITTGRHGTAMRRQGLDLRSAVRLVESGGKLDALHDAGAEPVPTDTQLFIERLADLSNDNPRVVVETTTLDVSTGEPAIGHVRAAINSGAHVITTNKGPAAFAYHALCDEAKAVGVSFLLEGTVLDGIPTFNLVRETLPTIRITGFRGVLNSTTNHILTVMEQGGSAAEALAEMQAQGIAEADASLDVEGWDAAAKTAALANVLMDARLTPRAIARTGLLELTESTVREAFLHGRRFKLVASVARHEGIVSGTVAPVELDANDPLAHLDGQANAVVLMTDLLGEIVITQREGGLTQTAFGLLTDLVTIRRRMSKLNQLN</sequence>
<reference evidence="12" key="1">
    <citation type="submission" date="2018-05" db="EMBL/GenBank/DDBJ databases">
        <authorList>
            <person name="Lanie J.A."/>
            <person name="Ng W.-L."/>
            <person name="Kazmierczak K.M."/>
            <person name="Andrzejewski T.M."/>
            <person name="Davidsen T.M."/>
            <person name="Wayne K.J."/>
            <person name="Tettelin H."/>
            <person name="Glass J.I."/>
            <person name="Rusch D."/>
            <person name="Podicherti R."/>
            <person name="Tsui H.-C.T."/>
            <person name="Winkler M.E."/>
        </authorList>
    </citation>
    <scope>NUCLEOTIDE SEQUENCE</scope>
</reference>
<feature type="domain" description="Homoserine dehydrogenase catalytic" evidence="10">
    <location>
        <begin position="185"/>
        <end position="362"/>
    </location>
</feature>
<comment type="pathway">
    <text evidence="2">Amino-acid biosynthesis; L-methionine biosynthesis via de novo pathway; L-homoserine from L-aspartate: step 3/3.</text>
</comment>
<dbReference type="PIRSF" id="PIRSF036497">
    <property type="entry name" value="HDH_short"/>
    <property type="match status" value="1"/>
</dbReference>
<evidence type="ECO:0000256" key="6">
    <source>
        <dbReference type="ARBA" id="ARBA00022605"/>
    </source>
</evidence>
<feature type="domain" description="Aspartate/homoserine dehydrogenase NAD-binding" evidence="11">
    <location>
        <begin position="26"/>
        <end position="177"/>
    </location>
</feature>
<evidence type="ECO:0000256" key="5">
    <source>
        <dbReference type="ARBA" id="ARBA00013376"/>
    </source>
</evidence>
<dbReference type="InterPro" id="IPR001342">
    <property type="entry name" value="HDH_cat"/>
</dbReference>
<dbReference type="EC" id="1.1.1.3" evidence="4"/>
<keyword evidence="9" id="KW-0486">Methionine biosynthesis</keyword>
<keyword evidence="7" id="KW-0791">Threonine biosynthesis</keyword>
<dbReference type="SUPFAM" id="SSF51735">
    <property type="entry name" value="NAD(P)-binding Rossmann-fold domains"/>
    <property type="match status" value="1"/>
</dbReference>
<evidence type="ECO:0000256" key="1">
    <source>
        <dbReference type="ARBA" id="ARBA00005056"/>
    </source>
</evidence>
<dbReference type="Pfam" id="PF00742">
    <property type="entry name" value="Homoserine_dh"/>
    <property type="match status" value="1"/>
</dbReference>
<evidence type="ECO:0000259" key="11">
    <source>
        <dbReference type="Pfam" id="PF03447"/>
    </source>
</evidence>
<dbReference type="GO" id="GO:0009088">
    <property type="term" value="P:threonine biosynthetic process"/>
    <property type="evidence" value="ECO:0007669"/>
    <property type="project" value="UniProtKB-UniPathway"/>
</dbReference>
<name>A0A381RFP9_9ZZZZ</name>
<evidence type="ECO:0000256" key="3">
    <source>
        <dbReference type="ARBA" id="ARBA00006753"/>
    </source>
</evidence>
<dbReference type="GO" id="GO:0050661">
    <property type="term" value="F:NADP binding"/>
    <property type="evidence" value="ECO:0007669"/>
    <property type="project" value="InterPro"/>
</dbReference>
<dbReference type="UniPathway" id="UPA00051">
    <property type="reaction ID" value="UER00465"/>
</dbReference>
<evidence type="ECO:0000256" key="7">
    <source>
        <dbReference type="ARBA" id="ARBA00022697"/>
    </source>
</evidence>
<dbReference type="FunFam" id="3.30.360.10:FF:000005">
    <property type="entry name" value="Homoserine dehydrogenase"/>
    <property type="match status" value="1"/>
</dbReference>
<dbReference type="UniPathway" id="UPA00050">
    <property type="reaction ID" value="UER00063"/>
</dbReference>
<dbReference type="Gene3D" id="3.40.50.720">
    <property type="entry name" value="NAD(P)-binding Rossmann-like Domain"/>
    <property type="match status" value="1"/>
</dbReference>
<comment type="pathway">
    <text evidence="1">Amino-acid biosynthesis; L-threonine biosynthesis; L-threonine from L-aspartate: step 3/5.</text>
</comment>
<dbReference type="AlphaFoldDB" id="A0A381RFP9"/>
<protein>
    <recommendedName>
        <fullName evidence="5">Homoserine dehydrogenase</fullName>
        <ecNumber evidence="4">1.1.1.3</ecNumber>
    </recommendedName>
</protein>
<organism evidence="12">
    <name type="scientific">marine metagenome</name>
    <dbReference type="NCBI Taxonomy" id="408172"/>
    <lineage>
        <taxon>unclassified sequences</taxon>
        <taxon>metagenomes</taxon>
        <taxon>ecological metagenomes</taxon>
    </lineage>
</organism>
<evidence type="ECO:0000259" key="10">
    <source>
        <dbReference type="Pfam" id="PF00742"/>
    </source>
</evidence>
<dbReference type="EMBL" id="UINC01001911">
    <property type="protein sequence ID" value="SUZ90635.1"/>
    <property type="molecule type" value="Genomic_DNA"/>
</dbReference>
<dbReference type="PANTHER" id="PTHR43331:SF1">
    <property type="entry name" value="HOMOSERINE DEHYDROGENASE"/>
    <property type="match status" value="1"/>
</dbReference>
<dbReference type="InterPro" id="IPR005106">
    <property type="entry name" value="Asp/hSer_DH_NAD-bd"/>
</dbReference>
<keyword evidence="6" id="KW-0028">Amino-acid biosynthesis</keyword>
<dbReference type="InterPro" id="IPR036291">
    <property type="entry name" value="NAD(P)-bd_dom_sf"/>
</dbReference>
<keyword evidence="8" id="KW-0560">Oxidoreductase</keyword>
<evidence type="ECO:0000256" key="9">
    <source>
        <dbReference type="ARBA" id="ARBA00023167"/>
    </source>
</evidence>
<evidence type="ECO:0000256" key="2">
    <source>
        <dbReference type="ARBA" id="ARBA00005062"/>
    </source>
</evidence>
<gene>
    <name evidence="12" type="ORF">METZ01_LOCUS43489</name>
</gene>
<dbReference type="GO" id="GO:0009086">
    <property type="term" value="P:methionine biosynthetic process"/>
    <property type="evidence" value="ECO:0007669"/>
    <property type="project" value="UniProtKB-KW"/>
</dbReference>
<dbReference type="GO" id="GO:0004412">
    <property type="term" value="F:homoserine dehydrogenase activity"/>
    <property type="evidence" value="ECO:0007669"/>
    <property type="project" value="UniProtKB-EC"/>
</dbReference>
<evidence type="ECO:0000313" key="12">
    <source>
        <dbReference type="EMBL" id="SUZ90635.1"/>
    </source>
</evidence>
<dbReference type="PANTHER" id="PTHR43331">
    <property type="entry name" value="HOMOSERINE DEHYDROGENASE"/>
    <property type="match status" value="1"/>
</dbReference>
<dbReference type="InterPro" id="IPR022697">
    <property type="entry name" value="HDH_short"/>
</dbReference>
<comment type="similarity">
    <text evidence="3">Belongs to the homoserine dehydrogenase family.</text>
</comment>
<evidence type="ECO:0000256" key="4">
    <source>
        <dbReference type="ARBA" id="ARBA00013213"/>
    </source>
</evidence>
<dbReference type="Gene3D" id="3.30.360.10">
    <property type="entry name" value="Dihydrodipicolinate Reductase, domain 2"/>
    <property type="match status" value="1"/>
</dbReference>
<accession>A0A381RFP9</accession>
<evidence type="ECO:0000256" key="8">
    <source>
        <dbReference type="ARBA" id="ARBA00023002"/>
    </source>
</evidence>
<dbReference type="SUPFAM" id="SSF55347">
    <property type="entry name" value="Glyceraldehyde-3-phosphate dehydrogenase-like, C-terminal domain"/>
    <property type="match status" value="1"/>
</dbReference>